<gene>
    <name evidence="1" type="ORF">ACE5LO_26840</name>
</gene>
<accession>A0ABV5C8Y9</accession>
<proteinExistence type="predicted"/>
<keyword evidence="2" id="KW-1185">Reference proteome</keyword>
<dbReference type="RefSeq" id="WP_375522979.1">
    <property type="nucleotide sequence ID" value="NZ_JBHIRY010000055.1"/>
</dbReference>
<reference evidence="1 2" key="1">
    <citation type="submission" date="2024-09" db="EMBL/GenBank/DDBJ databases">
        <title>Paenibacillus zeirhizospherea sp. nov., isolated from surface of the maize (Zea mays) roots in a horticulture field, Hungary.</title>
        <authorList>
            <person name="Marton D."/>
            <person name="Farkas M."/>
            <person name="Bedics A."/>
            <person name="Toth E."/>
            <person name="Tancsics A."/>
            <person name="Boka K."/>
            <person name="Marati G."/>
            <person name="Kriszt B."/>
            <person name="Cserhati M."/>
        </authorList>
    </citation>
    <scope>NUCLEOTIDE SEQUENCE [LARGE SCALE GENOMIC DNA]</scope>
    <source>
        <strain evidence="1 2">JCM 18446</strain>
    </source>
</reference>
<evidence type="ECO:0000313" key="2">
    <source>
        <dbReference type="Proteomes" id="UP001580430"/>
    </source>
</evidence>
<dbReference type="EMBL" id="JBHIRY010000055">
    <property type="protein sequence ID" value="MFB5763980.1"/>
    <property type="molecule type" value="Genomic_DNA"/>
</dbReference>
<protein>
    <submittedName>
        <fullName evidence="1">Uncharacterized protein</fullName>
    </submittedName>
</protein>
<evidence type="ECO:0000313" key="1">
    <source>
        <dbReference type="EMBL" id="MFB5763980.1"/>
    </source>
</evidence>
<organism evidence="1 2">
    <name type="scientific">Paenibacillus medicaginis</name>
    <dbReference type="NCBI Taxonomy" id="1470560"/>
    <lineage>
        <taxon>Bacteria</taxon>
        <taxon>Bacillati</taxon>
        <taxon>Bacillota</taxon>
        <taxon>Bacilli</taxon>
        <taxon>Bacillales</taxon>
        <taxon>Paenibacillaceae</taxon>
        <taxon>Paenibacillus</taxon>
    </lineage>
</organism>
<sequence>MAVRKEELKDVQAKIDRKNLIRSLAKQICDDNDAGLRRLSKN</sequence>
<comment type="caution">
    <text evidence="1">The sequence shown here is derived from an EMBL/GenBank/DDBJ whole genome shotgun (WGS) entry which is preliminary data.</text>
</comment>
<name>A0ABV5C8Y9_9BACL</name>
<dbReference type="Proteomes" id="UP001580430">
    <property type="component" value="Unassembled WGS sequence"/>
</dbReference>